<dbReference type="PANTHER" id="PTHR15263:SF1">
    <property type="entry name" value="NF-KAPPA-B INHIBITOR-LIKE PROTEIN 1"/>
    <property type="match status" value="1"/>
</dbReference>
<evidence type="ECO:0000256" key="4">
    <source>
        <dbReference type="ARBA" id="ARBA00023043"/>
    </source>
</evidence>
<gene>
    <name evidence="8" type="ORF">K443DRAFT_671606</name>
</gene>
<keyword evidence="6" id="KW-0175">Coiled coil</keyword>
<keyword evidence="5" id="KW-0539">Nucleus</keyword>
<dbReference type="GO" id="GO:0005634">
    <property type="term" value="C:nucleus"/>
    <property type="evidence" value="ECO:0007669"/>
    <property type="project" value="UniProtKB-SubCell"/>
</dbReference>
<feature type="compositionally biased region" description="Low complexity" evidence="7">
    <location>
        <begin position="1"/>
        <end position="10"/>
    </location>
</feature>
<proteinExistence type="predicted"/>
<reference evidence="8 9" key="1">
    <citation type="submission" date="2014-04" db="EMBL/GenBank/DDBJ databases">
        <authorList>
            <consortium name="DOE Joint Genome Institute"/>
            <person name="Kuo A."/>
            <person name="Kohler A."/>
            <person name="Nagy L.G."/>
            <person name="Floudas D."/>
            <person name="Copeland A."/>
            <person name="Barry K.W."/>
            <person name="Cichocki N."/>
            <person name="Veneault-Fourrey C."/>
            <person name="LaButti K."/>
            <person name="Lindquist E.A."/>
            <person name="Lipzen A."/>
            <person name="Lundell T."/>
            <person name="Morin E."/>
            <person name="Murat C."/>
            <person name="Sun H."/>
            <person name="Tunlid A."/>
            <person name="Henrissat B."/>
            <person name="Grigoriev I.V."/>
            <person name="Hibbett D.S."/>
            <person name="Martin F."/>
            <person name="Nordberg H.P."/>
            <person name="Cantor M.N."/>
            <person name="Hua S.X."/>
        </authorList>
    </citation>
    <scope>NUCLEOTIDE SEQUENCE [LARGE SCALE GENOMIC DNA]</scope>
    <source>
        <strain evidence="8 9">LaAM-08-1</strain>
    </source>
</reference>
<evidence type="ECO:0000256" key="1">
    <source>
        <dbReference type="ARBA" id="ARBA00004123"/>
    </source>
</evidence>
<feature type="coiled-coil region" evidence="6">
    <location>
        <begin position="123"/>
        <end position="159"/>
    </location>
</feature>
<reference evidence="9" key="2">
    <citation type="submission" date="2015-01" db="EMBL/GenBank/DDBJ databases">
        <title>Evolutionary Origins and Diversification of the Mycorrhizal Mutualists.</title>
        <authorList>
            <consortium name="DOE Joint Genome Institute"/>
            <consortium name="Mycorrhizal Genomics Consortium"/>
            <person name="Kohler A."/>
            <person name="Kuo A."/>
            <person name="Nagy L.G."/>
            <person name="Floudas D."/>
            <person name="Copeland A."/>
            <person name="Barry K.W."/>
            <person name="Cichocki N."/>
            <person name="Veneault-Fourrey C."/>
            <person name="LaButti K."/>
            <person name="Lindquist E.A."/>
            <person name="Lipzen A."/>
            <person name="Lundell T."/>
            <person name="Morin E."/>
            <person name="Murat C."/>
            <person name="Riley R."/>
            <person name="Ohm R."/>
            <person name="Sun H."/>
            <person name="Tunlid A."/>
            <person name="Henrissat B."/>
            <person name="Grigoriev I.V."/>
            <person name="Hibbett D.S."/>
            <person name="Martin F."/>
        </authorList>
    </citation>
    <scope>NUCLEOTIDE SEQUENCE [LARGE SCALE GENOMIC DNA]</scope>
    <source>
        <strain evidence="9">LaAM-08-1</strain>
    </source>
</reference>
<dbReference type="EMBL" id="KN838539">
    <property type="protein sequence ID" value="KIK09106.1"/>
    <property type="molecule type" value="Genomic_DNA"/>
</dbReference>
<feature type="region of interest" description="Disordered" evidence="7">
    <location>
        <begin position="1"/>
        <end position="39"/>
    </location>
</feature>
<dbReference type="AlphaFoldDB" id="A0A0C9XVP2"/>
<evidence type="ECO:0000256" key="6">
    <source>
        <dbReference type="SAM" id="Coils"/>
    </source>
</evidence>
<evidence type="ECO:0000256" key="2">
    <source>
        <dbReference type="ARBA" id="ARBA00022553"/>
    </source>
</evidence>
<evidence type="ECO:0000313" key="8">
    <source>
        <dbReference type="EMBL" id="KIK09106.1"/>
    </source>
</evidence>
<evidence type="ECO:0000313" key="9">
    <source>
        <dbReference type="Proteomes" id="UP000054477"/>
    </source>
</evidence>
<evidence type="ECO:0000256" key="3">
    <source>
        <dbReference type="ARBA" id="ARBA00022737"/>
    </source>
</evidence>
<dbReference type="InterPro" id="IPR038753">
    <property type="entry name" value="NFKBIL1"/>
</dbReference>
<dbReference type="STRING" id="1095629.A0A0C9XVP2"/>
<comment type="subcellular location">
    <subcellularLocation>
        <location evidence="1">Nucleus</location>
    </subcellularLocation>
</comment>
<accession>A0A0C9XVP2</accession>
<evidence type="ECO:0000256" key="5">
    <source>
        <dbReference type="ARBA" id="ARBA00023242"/>
    </source>
</evidence>
<dbReference type="Proteomes" id="UP000054477">
    <property type="component" value="Unassembled WGS sequence"/>
</dbReference>
<name>A0A0C9XVP2_9AGAR</name>
<keyword evidence="2" id="KW-0597">Phosphoprotein</keyword>
<dbReference type="PANTHER" id="PTHR15263">
    <property type="entry name" value="I-KAPPA-B-LIKE PROTEIN IKBL"/>
    <property type="match status" value="1"/>
</dbReference>
<organism evidence="8 9">
    <name type="scientific">Laccaria amethystina LaAM-08-1</name>
    <dbReference type="NCBI Taxonomy" id="1095629"/>
    <lineage>
        <taxon>Eukaryota</taxon>
        <taxon>Fungi</taxon>
        <taxon>Dikarya</taxon>
        <taxon>Basidiomycota</taxon>
        <taxon>Agaricomycotina</taxon>
        <taxon>Agaricomycetes</taxon>
        <taxon>Agaricomycetidae</taxon>
        <taxon>Agaricales</taxon>
        <taxon>Agaricineae</taxon>
        <taxon>Hydnangiaceae</taxon>
        <taxon>Laccaria</taxon>
    </lineage>
</organism>
<dbReference type="GO" id="GO:0043124">
    <property type="term" value="P:negative regulation of canonical NF-kappaB signal transduction"/>
    <property type="evidence" value="ECO:0007669"/>
    <property type="project" value="InterPro"/>
</dbReference>
<keyword evidence="9" id="KW-1185">Reference proteome</keyword>
<keyword evidence="3" id="KW-0677">Repeat</keyword>
<dbReference type="OrthoDB" id="412109at2759"/>
<dbReference type="HOGENOM" id="CLU_074404_0_0_1"/>
<protein>
    <submittedName>
        <fullName evidence="8">Uncharacterized protein</fullName>
    </submittedName>
</protein>
<evidence type="ECO:0000256" key="7">
    <source>
        <dbReference type="SAM" id="MobiDB-lite"/>
    </source>
</evidence>
<sequence>MATRTQSTTTSHHRHRSQREGYVNPSLRRTPTAAGFASSEGIRDTPWQHMTETYTWVLEQELAKQDRRNKKTEKWILEQQIFVGDGFERNWSAGTRQRDKGRSRRVWEDMVYTYGVEADRWMRQEEEARRVAIEREKAKARIQEELRKIDVRIRQKREAEKRKVAEETAKAFSYFREQERKDRAKREHTIVEAWNNYEARWAAIASSTEPLTFSTVAWPLLVPPKKPEDITPTAIMSFLLSPAHSQNQTRKDRLRNAQLRWHPDRFRRLMRKVVEKDQGAIEEGVGIVARCLNDLMAREKSVSR</sequence>
<keyword evidence="4" id="KW-0040">ANK repeat</keyword>